<dbReference type="Proteomes" id="UP000799291">
    <property type="component" value="Unassembled WGS sequence"/>
</dbReference>
<gene>
    <name evidence="2" type="ORF">K458DRAFT_149160</name>
</gene>
<accession>A0A6G1JE96</accession>
<reference evidence="2" key="1">
    <citation type="journal article" date="2020" name="Stud. Mycol.">
        <title>101 Dothideomycetes genomes: a test case for predicting lifestyles and emergence of pathogens.</title>
        <authorList>
            <person name="Haridas S."/>
            <person name="Albert R."/>
            <person name="Binder M."/>
            <person name="Bloem J."/>
            <person name="Labutti K."/>
            <person name="Salamov A."/>
            <person name="Andreopoulos B."/>
            <person name="Baker S."/>
            <person name="Barry K."/>
            <person name="Bills G."/>
            <person name="Bluhm B."/>
            <person name="Cannon C."/>
            <person name="Castanera R."/>
            <person name="Culley D."/>
            <person name="Daum C."/>
            <person name="Ezra D."/>
            <person name="Gonzalez J."/>
            <person name="Henrissat B."/>
            <person name="Kuo A."/>
            <person name="Liang C."/>
            <person name="Lipzen A."/>
            <person name="Lutzoni F."/>
            <person name="Magnuson J."/>
            <person name="Mondo S."/>
            <person name="Nolan M."/>
            <person name="Ohm R."/>
            <person name="Pangilinan J."/>
            <person name="Park H.-J."/>
            <person name="Ramirez L."/>
            <person name="Alfaro M."/>
            <person name="Sun H."/>
            <person name="Tritt A."/>
            <person name="Yoshinaga Y."/>
            <person name="Zwiers L.-H."/>
            <person name="Turgeon B."/>
            <person name="Goodwin S."/>
            <person name="Spatafora J."/>
            <person name="Crous P."/>
            <person name="Grigoriev I."/>
        </authorList>
    </citation>
    <scope>NUCLEOTIDE SEQUENCE</scope>
    <source>
        <strain evidence="2">CBS 122367</strain>
    </source>
</reference>
<organism evidence="2 3">
    <name type="scientific">Lentithecium fluviatile CBS 122367</name>
    <dbReference type="NCBI Taxonomy" id="1168545"/>
    <lineage>
        <taxon>Eukaryota</taxon>
        <taxon>Fungi</taxon>
        <taxon>Dikarya</taxon>
        <taxon>Ascomycota</taxon>
        <taxon>Pezizomycotina</taxon>
        <taxon>Dothideomycetes</taxon>
        <taxon>Pleosporomycetidae</taxon>
        <taxon>Pleosporales</taxon>
        <taxon>Massarineae</taxon>
        <taxon>Lentitheciaceae</taxon>
        <taxon>Lentithecium</taxon>
    </lineage>
</organism>
<evidence type="ECO:0000256" key="1">
    <source>
        <dbReference type="SAM" id="MobiDB-lite"/>
    </source>
</evidence>
<feature type="compositionally biased region" description="Basic and acidic residues" evidence="1">
    <location>
        <begin position="82"/>
        <end position="93"/>
    </location>
</feature>
<proteinExistence type="predicted"/>
<evidence type="ECO:0000313" key="3">
    <source>
        <dbReference type="Proteomes" id="UP000799291"/>
    </source>
</evidence>
<dbReference type="AlphaFoldDB" id="A0A6G1JE96"/>
<feature type="compositionally biased region" description="Polar residues" evidence="1">
    <location>
        <begin position="14"/>
        <end position="23"/>
    </location>
</feature>
<name>A0A6G1JE96_9PLEO</name>
<dbReference type="EMBL" id="MU005573">
    <property type="protein sequence ID" value="KAF2688550.1"/>
    <property type="molecule type" value="Genomic_DNA"/>
</dbReference>
<sequence>MNQAWPISGRREQCNATTSQEARPSSLKRRCSIPKETRPPAQNCHCFGGALRQKSSPAYVQRRDRSATRHCSPLHPARGSRHGTEHPQADTRHEQSGCRACRRGCGQGGRVRRLPGLGPRRRELIMILHCLNWNSNSSRLSAKIFHTSIITVILPGE</sequence>
<feature type="region of interest" description="Disordered" evidence="1">
    <location>
        <begin position="57"/>
        <end position="93"/>
    </location>
</feature>
<evidence type="ECO:0000313" key="2">
    <source>
        <dbReference type="EMBL" id="KAF2688550.1"/>
    </source>
</evidence>
<feature type="region of interest" description="Disordered" evidence="1">
    <location>
        <begin position="1"/>
        <end position="37"/>
    </location>
</feature>
<protein>
    <submittedName>
        <fullName evidence="2">Uncharacterized protein</fullName>
    </submittedName>
</protein>
<keyword evidence="3" id="KW-1185">Reference proteome</keyword>